<evidence type="ECO:0000313" key="10">
    <source>
        <dbReference type="Proteomes" id="UP000006565"/>
    </source>
</evidence>
<dbReference type="SUPFAM" id="SSF55785">
    <property type="entry name" value="PYP-like sensor domain (PAS domain)"/>
    <property type="match status" value="2"/>
</dbReference>
<evidence type="ECO:0000256" key="5">
    <source>
        <dbReference type="ARBA" id="ARBA00023136"/>
    </source>
</evidence>
<dbReference type="Pfam" id="PF02518">
    <property type="entry name" value="HATPase_c"/>
    <property type="match status" value="1"/>
</dbReference>
<dbReference type="GO" id="GO:0000156">
    <property type="term" value="F:phosphorelay response regulator activity"/>
    <property type="evidence" value="ECO:0007669"/>
    <property type="project" value="TreeGrafter"/>
</dbReference>
<evidence type="ECO:0000259" key="7">
    <source>
        <dbReference type="PROSITE" id="PS50109"/>
    </source>
</evidence>
<dbReference type="Pfam" id="PF13426">
    <property type="entry name" value="PAS_9"/>
    <property type="match status" value="1"/>
</dbReference>
<accession>E1RI34</accession>
<dbReference type="SMART" id="SM00091">
    <property type="entry name" value="PAS"/>
    <property type="match status" value="2"/>
</dbReference>
<feature type="transmembrane region" description="Helical" evidence="6">
    <location>
        <begin position="16"/>
        <end position="36"/>
    </location>
</feature>
<feature type="transmembrane region" description="Helical" evidence="6">
    <location>
        <begin position="65"/>
        <end position="81"/>
    </location>
</feature>
<dbReference type="eggNOG" id="arCOG06940">
    <property type="taxonomic scope" value="Archaea"/>
</dbReference>
<dbReference type="NCBIfam" id="TIGR00229">
    <property type="entry name" value="sensory_box"/>
    <property type="match status" value="2"/>
</dbReference>
<dbReference type="CDD" id="cd00130">
    <property type="entry name" value="PAS"/>
    <property type="match status" value="2"/>
</dbReference>
<dbReference type="RefSeq" id="WP_013328597.1">
    <property type="nucleotide sequence ID" value="NC_014507.1"/>
</dbReference>
<evidence type="ECO:0000259" key="8">
    <source>
        <dbReference type="PROSITE" id="PS50112"/>
    </source>
</evidence>
<dbReference type="GO" id="GO:0016020">
    <property type="term" value="C:membrane"/>
    <property type="evidence" value="ECO:0007669"/>
    <property type="project" value="UniProtKB-SubCell"/>
</dbReference>
<evidence type="ECO:0000256" key="4">
    <source>
        <dbReference type="ARBA" id="ARBA00022777"/>
    </source>
</evidence>
<protein>
    <recommendedName>
        <fullName evidence="2">histidine kinase</fullName>
        <ecNumber evidence="2">2.7.13.3</ecNumber>
    </recommendedName>
</protein>
<dbReference type="InterPro" id="IPR013767">
    <property type="entry name" value="PAS_fold"/>
</dbReference>
<keyword evidence="4 9" id="KW-0418">Kinase</keyword>
<dbReference type="PANTHER" id="PTHR42878">
    <property type="entry name" value="TWO-COMPONENT HISTIDINE KINASE"/>
    <property type="match status" value="1"/>
</dbReference>
<dbReference type="Proteomes" id="UP000006565">
    <property type="component" value="Chromosome"/>
</dbReference>
<gene>
    <name evidence="9" type="ordered locus">Mpet_0645</name>
</gene>
<evidence type="ECO:0000256" key="6">
    <source>
        <dbReference type="SAM" id="Phobius"/>
    </source>
</evidence>
<sequence>MIDEGYIPDNNPIKKIAPFLIVATAITCIFLTIYCLLAGINNIYSHLYYIPIILTAIFYPKKGTAFAILLGILFLFITFVVTKADPVLIAENFIRIIVFVALAYIVSKVSFHLREENLKYRNLIDSSGAASAILNDKGKIVHANSAFENITGRALKELKRMNWVSVFEDECRSTALILYRSSIKGEHQDKSNQDLIVRSRQGKEYNVLATIRHVRELGITLISLVDVTEKKNIENMIGAQKERYKKLFQESTEGIFIHNSDGRIFNANPEALRIAGMDLRELKNTNLKSIIPQEFHNAYKYAVRTDLEEGKTFKMEPWIKSKTGERIDLDLISVMVDKKTKVIQSITRDITIRKKNEKALGIAMKKLNLLSSITRHDILNHIMVAKANLVFAIEDTKDESIKSFLEKSVLAMDTIQHQIEFSRDYQDMGGNPPKWHKLDDVIDSCIKSQNLPPEISVQKKIQNIEIFADPMFEKVICNLIGNSIMHGGEISRISISTEEEYDSYNLIFEDDGKGIPEREKHIIFKAGYGRNHGFGLYLVSEILSITGASIRETGIENKGARFEIMFPKEDLRFEGHESRG</sequence>
<dbReference type="SUPFAM" id="SSF55874">
    <property type="entry name" value="ATPase domain of HSP90 chaperone/DNA topoisomerase II/histidine kinase"/>
    <property type="match status" value="1"/>
</dbReference>
<dbReference type="GO" id="GO:0007234">
    <property type="term" value="P:osmosensory signaling via phosphorelay pathway"/>
    <property type="evidence" value="ECO:0007669"/>
    <property type="project" value="TreeGrafter"/>
</dbReference>
<dbReference type="EMBL" id="CP002117">
    <property type="protein sequence ID" value="ADN35419.1"/>
    <property type="molecule type" value="Genomic_DNA"/>
</dbReference>
<dbReference type="PROSITE" id="PS50112">
    <property type="entry name" value="PAS"/>
    <property type="match status" value="2"/>
</dbReference>
<evidence type="ECO:0000313" key="9">
    <source>
        <dbReference type="EMBL" id="ADN35419.1"/>
    </source>
</evidence>
<dbReference type="InterPro" id="IPR050351">
    <property type="entry name" value="BphY/WalK/GraS-like"/>
</dbReference>
<dbReference type="AlphaFoldDB" id="E1RI34"/>
<dbReference type="STRING" id="679926.Mpet_0645"/>
<dbReference type="InterPro" id="IPR005467">
    <property type="entry name" value="His_kinase_dom"/>
</dbReference>
<dbReference type="OrthoDB" id="8127at2157"/>
<dbReference type="eggNOG" id="arCOG06193">
    <property type="taxonomic scope" value="Archaea"/>
</dbReference>
<keyword evidence="10" id="KW-1185">Reference proteome</keyword>
<dbReference type="CDD" id="cd00075">
    <property type="entry name" value="HATPase"/>
    <property type="match status" value="1"/>
</dbReference>
<dbReference type="InterPro" id="IPR035965">
    <property type="entry name" value="PAS-like_dom_sf"/>
</dbReference>
<feature type="domain" description="Histidine kinase" evidence="7">
    <location>
        <begin position="472"/>
        <end position="570"/>
    </location>
</feature>
<feature type="domain" description="PAS" evidence="8">
    <location>
        <begin position="240"/>
        <end position="310"/>
    </location>
</feature>
<dbReference type="PANTHER" id="PTHR42878:SF14">
    <property type="entry name" value="OSMOLARITY TWO-COMPONENT SYSTEM PROTEIN SSK1"/>
    <property type="match status" value="1"/>
</dbReference>
<dbReference type="KEGG" id="mpi:Mpet_0645"/>
<evidence type="ECO:0000256" key="3">
    <source>
        <dbReference type="ARBA" id="ARBA00022679"/>
    </source>
</evidence>
<feature type="domain" description="PAS" evidence="8">
    <location>
        <begin position="116"/>
        <end position="158"/>
    </location>
</feature>
<dbReference type="InterPro" id="IPR036890">
    <property type="entry name" value="HATPase_C_sf"/>
</dbReference>
<dbReference type="eggNOG" id="arCOG06712">
    <property type="taxonomic scope" value="Archaea"/>
</dbReference>
<dbReference type="GO" id="GO:0004673">
    <property type="term" value="F:protein histidine kinase activity"/>
    <property type="evidence" value="ECO:0007669"/>
    <property type="project" value="UniProtKB-EC"/>
</dbReference>
<feature type="transmembrane region" description="Helical" evidence="6">
    <location>
        <begin position="43"/>
        <end position="59"/>
    </location>
</feature>
<evidence type="ECO:0000256" key="1">
    <source>
        <dbReference type="ARBA" id="ARBA00000085"/>
    </source>
</evidence>
<organism evidence="9 10">
    <name type="scientific">Methanolacinia petrolearia (strain DSM 11571 / OCM 486 / SEBR 4847)</name>
    <name type="common">Methanoplanus petrolearius</name>
    <dbReference type="NCBI Taxonomy" id="679926"/>
    <lineage>
        <taxon>Archaea</taxon>
        <taxon>Methanobacteriati</taxon>
        <taxon>Methanobacteriota</taxon>
        <taxon>Stenosarchaea group</taxon>
        <taxon>Methanomicrobia</taxon>
        <taxon>Methanomicrobiales</taxon>
        <taxon>Methanomicrobiaceae</taxon>
        <taxon>Methanolacinia</taxon>
    </lineage>
</organism>
<evidence type="ECO:0000256" key="2">
    <source>
        <dbReference type="ARBA" id="ARBA00012438"/>
    </source>
</evidence>
<dbReference type="InterPro" id="IPR000014">
    <property type="entry name" value="PAS"/>
</dbReference>
<dbReference type="GeneID" id="25394974"/>
<reference evidence="9 10" key="1">
    <citation type="journal article" date="2010" name="Stand. Genomic Sci.">
        <title>Complete genome sequence of Methanoplanus petrolearius type strain (SEBR 4847).</title>
        <authorList>
            <person name="Brambilla E."/>
            <person name="Djao O.D."/>
            <person name="Daligault H."/>
            <person name="Lapidus A."/>
            <person name="Lucas S."/>
            <person name="Hammon N."/>
            <person name="Nolan M."/>
            <person name="Tice H."/>
            <person name="Cheng J.F."/>
            <person name="Han C."/>
            <person name="Tapia R."/>
            <person name="Goodwin L."/>
            <person name="Pitluck S."/>
            <person name="Liolios K."/>
            <person name="Ivanova N."/>
            <person name="Mavromatis K."/>
            <person name="Mikhailova N."/>
            <person name="Pati A."/>
            <person name="Chen A."/>
            <person name="Palaniappan K."/>
            <person name="Land M."/>
            <person name="Hauser L."/>
            <person name="Chang Y.J."/>
            <person name="Jeffries C.D."/>
            <person name="Rohde M."/>
            <person name="Spring S."/>
            <person name="Sikorski J."/>
            <person name="Goker M."/>
            <person name="Woyke T."/>
            <person name="Bristow J."/>
            <person name="Eisen J.A."/>
            <person name="Markowitz V."/>
            <person name="Hugenholtz P."/>
            <person name="Kyrpides N.C."/>
            <person name="Klenk H.P."/>
        </authorList>
    </citation>
    <scope>NUCLEOTIDE SEQUENCE [LARGE SCALE GENOMIC DNA]</scope>
    <source>
        <strain evidence="10">DSM 11571 / OCM 486 / SEBR 4847</strain>
    </source>
</reference>
<dbReference type="InterPro" id="IPR003594">
    <property type="entry name" value="HATPase_dom"/>
</dbReference>
<proteinExistence type="predicted"/>
<dbReference type="SMART" id="SM00387">
    <property type="entry name" value="HATPase_c"/>
    <property type="match status" value="1"/>
</dbReference>
<keyword evidence="5 6" id="KW-0472">Membrane</keyword>
<dbReference type="EC" id="2.7.13.3" evidence="2"/>
<dbReference type="GO" id="GO:0030295">
    <property type="term" value="F:protein kinase activator activity"/>
    <property type="evidence" value="ECO:0007669"/>
    <property type="project" value="TreeGrafter"/>
</dbReference>
<keyword evidence="3" id="KW-0808">Transferase</keyword>
<dbReference type="Gene3D" id="3.30.565.10">
    <property type="entry name" value="Histidine kinase-like ATPase, C-terminal domain"/>
    <property type="match status" value="1"/>
</dbReference>
<feature type="transmembrane region" description="Helical" evidence="6">
    <location>
        <begin position="93"/>
        <end position="113"/>
    </location>
</feature>
<keyword evidence="6" id="KW-0812">Transmembrane</keyword>
<dbReference type="HOGENOM" id="CLU_000445_114_58_2"/>
<name>E1RI34_METP4</name>
<dbReference type="Gene3D" id="3.30.450.20">
    <property type="entry name" value="PAS domain"/>
    <property type="match status" value="2"/>
</dbReference>
<dbReference type="Pfam" id="PF00989">
    <property type="entry name" value="PAS"/>
    <property type="match status" value="1"/>
</dbReference>
<dbReference type="PROSITE" id="PS50109">
    <property type="entry name" value="HIS_KIN"/>
    <property type="match status" value="1"/>
</dbReference>
<keyword evidence="6" id="KW-1133">Transmembrane helix</keyword>
<comment type="catalytic activity">
    <reaction evidence="1">
        <text>ATP + protein L-histidine = ADP + protein N-phospho-L-histidine.</text>
        <dbReference type="EC" id="2.7.13.3"/>
    </reaction>
</comment>